<gene>
    <name evidence="6" type="ORF">RDB_LOCUS44331</name>
</gene>
<sequence>MCTRLEENRPQQIRRWAQNYFNYPEMKAALGVPGSVDYKWISADISRAFTRAGDDSHDAMPAVQELLEGGVRVLNIAGDTDFACNVIGAFEWMYQLDTAYTTAFRASNSTVWRLNGKAVGEVRATGDLGGRTAGNFTWLRVYEAGHWVSYDQREVAFEFFNR</sequence>
<dbReference type="GO" id="GO:0006508">
    <property type="term" value="P:proteolysis"/>
    <property type="evidence" value="ECO:0007669"/>
    <property type="project" value="UniProtKB-KW"/>
</dbReference>
<evidence type="ECO:0000256" key="3">
    <source>
        <dbReference type="ARBA" id="ARBA00022670"/>
    </source>
</evidence>
<evidence type="ECO:0000313" key="7">
    <source>
        <dbReference type="Proteomes" id="UP000663826"/>
    </source>
</evidence>
<evidence type="ECO:0000256" key="4">
    <source>
        <dbReference type="ARBA" id="ARBA00022801"/>
    </source>
</evidence>
<comment type="similarity">
    <text evidence="1">Belongs to the peptidase S10 family.</text>
</comment>
<organism evidence="6 7">
    <name type="scientific">Rhizoctonia solani</name>
    <dbReference type="NCBI Taxonomy" id="456999"/>
    <lineage>
        <taxon>Eukaryota</taxon>
        <taxon>Fungi</taxon>
        <taxon>Dikarya</taxon>
        <taxon>Basidiomycota</taxon>
        <taxon>Agaricomycotina</taxon>
        <taxon>Agaricomycetes</taxon>
        <taxon>Cantharellales</taxon>
        <taxon>Ceratobasidiaceae</taxon>
        <taxon>Rhizoctonia</taxon>
    </lineage>
</organism>
<keyword evidence="5" id="KW-0325">Glycoprotein</keyword>
<proteinExistence type="inferred from homology"/>
<dbReference type="Pfam" id="PF00450">
    <property type="entry name" value="Peptidase_S10"/>
    <property type="match status" value="1"/>
</dbReference>
<dbReference type="InterPro" id="IPR029058">
    <property type="entry name" value="AB_hydrolase_fold"/>
</dbReference>
<protein>
    <submittedName>
        <fullName evidence="6">Uncharacterized protein</fullName>
    </submittedName>
</protein>
<keyword evidence="4" id="KW-0378">Hydrolase</keyword>
<dbReference type="GO" id="GO:0004185">
    <property type="term" value="F:serine-type carboxypeptidase activity"/>
    <property type="evidence" value="ECO:0007669"/>
    <property type="project" value="InterPro"/>
</dbReference>
<name>A0A8H3A951_9AGAM</name>
<reference evidence="6" key="1">
    <citation type="submission" date="2021-01" db="EMBL/GenBank/DDBJ databases">
        <authorList>
            <person name="Kaushik A."/>
        </authorList>
    </citation>
    <scope>NUCLEOTIDE SEQUENCE</scope>
    <source>
        <strain evidence="6">AG1-1B</strain>
    </source>
</reference>
<dbReference type="InterPro" id="IPR001563">
    <property type="entry name" value="Peptidase_S10"/>
</dbReference>
<accession>A0A8H3A951</accession>
<dbReference type="AlphaFoldDB" id="A0A8H3A951"/>
<evidence type="ECO:0000256" key="5">
    <source>
        <dbReference type="ARBA" id="ARBA00023180"/>
    </source>
</evidence>
<keyword evidence="3" id="KW-0645">Protease</keyword>
<dbReference type="SUPFAM" id="SSF53474">
    <property type="entry name" value="alpha/beta-Hydrolases"/>
    <property type="match status" value="1"/>
</dbReference>
<evidence type="ECO:0000313" key="6">
    <source>
        <dbReference type="EMBL" id="CAE6416418.1"/>
    </source>
</evidence>
<comment type="caution">
    <text evidence="6">The sequence shown here is derived from an EMBL/GenBank/DDBJ whole genome shotgun (WGS) entry which is preliminary data.</text>
</comment>
<dbReference type="Proteomes" id="UP000663826">
    <property type="component" value="Unassembled WGS sequence"/>
</dbReference>
<dbReference type="EMBL" id="CAJMWQ010000974">
    <property type="protein sequence ID" value="CAE6416418.1"/>
    <property type="molecule type" value="Genomic_DNA"/>
</dbReference>
<dbReference type="Gene3D" id="3.40.50.1820">
    <property type="entry name" value="alpha/beta hydrolase"/>
    <property type="match status" value="1"/>
</dbReference>
<evidence type="ECO:0000256" key="1">
    <source>
        <dbReference type="ARBA" id="ARBA00009431"/>
    </source>
</evidence>
<keyword evidence="2" id="KW-0121">Carboxypeptidase</keyword>
<evidence type="ECO:0000256" key="2">
    <source>
        <dbReference type="ARBA" id="ARBA00022645"/>
    </source>
</evidence>